<evidence type="ECO:0008006" key="4">
    <source>
        <dbReference type="Google" id="ProtNLM"/>
    </source>
</evidence>
<proteinExistence type="predicted"/>
<keyword evidence="1" id="KW-0812">Transmembrane</keyword>
<dbReference type="Proteomes" id="UP001324993">
    <property type="component" value="Chromosome"/>
</dbReference>
<name>A0ABZ0RDI8_9BACT</name>
<keyword evidence="3" id="KW-1185">Reference proteome</keyword>
<feature type="transmembrane region" description="Helical" evidence="1">
    <location>
        <begin position="111"/>
        <end position="134"/>
    </location>
</feature>
<dbReference type="EMBL" id="CP138858">
    <property type="protein sequence ID" value="WPJ94001.1"/>
    <property type="molecule type" value="Genomic_DNA"/>
</dbReference>
<feature type="transmembrane region" description="Helical" evidence="1">
    <location>
        <begin position="46"/>
        <end position="67"/>
    </location>
</feature>
<organism evidence="2 3">
    <name type="scientific">Coraliomargarita algicola</name>
    <dbReference type="NCBI Taxonomy" id="3092156"/>
    <lineage>
        <taxon>Bacteria</taxon>
        <taxon>Pseudomonadati</taxon>
        <taxon>Verrucomicrobiota</taxon>
        <taxon>Opitutia</taxon>
        <taxon>Puniceicoccales</taxon>
        <taxon>Coraliomargaritaceae</taxon>
        <taxon>Coraliomargarita</taxon>
    </lineage>
</organism>
<sequence>MKRYFKLCLWSPIWFPVVLGLIAYALESLTGDLYDTLPEWTVVIGFVVVLSVLYGGVQYLITIVFLWGRINFDDARSWVKYILMLPLIFTLVQVITMFVLIGWTAQRLDDLSWIGALALFDLVLGYAYVAVWLLGFMVIRAYQSFVTQDARYE</sequence>
<dbReference type="RefSeq" id="WP_319830967.1">
    <property type="nucleotide sequence ID" value="NZ_CP138858.1"/>
</dbReference>
<keyword evidence="1" id="KW-0472">Membrane</keyword>
<accession>A0ABZ0RDI8</accession>
<evidence type="ECO:0000313" key="3">
    <source>
        <dbReference type="Proteomes" id="UP001324993"/>
    </source>
</evidence>
<keyword evidence="1" id="KW-1133">Transmembrane helix</keyword>
<feature type="transmembrane region" description="Helical" evidence="1">
    <location>
        <begin position="79"/>
        <end position="105"/>
    </location>
</feature>
<feature type="transmembrane region" description="Helical" evidence="1">
    <location>
        <begin position="7"/>
        <end position="26"/>
    </location>
</feature>
<protein>
    <recommendedName>
        <fullName evidence="4">Transmembrane protein</fullName>
    </recommendedName>
</protein>
<reference evidence="2 3" key="1">
    <citation type="submission" date="2023-11" db="EMBL/GenBank/DDBJ databases">
        <title>Coraliomargarita sp. nov., isolated from marine algae.</title>
        <authorList>
            <person name="Lee J.K."/>
            <person name="Baek J.H."/>
            <person name="Kim J.M."/>
            <person name="Choi D.G."/>
            <person name="Jeon C.O."/>
        </authorList>
    </citation>
    <scope>NUCLEOTIDE SEQUENCE [LARGE SCALE GENOMIC DNA]</scope>
    <source>
        <strain evidence="2 3">J2-16</strain>
    </source>
</reference>
<evidence type="ECO:0000256" key="1">
    <source>
        <dbReference type="SAM" id="Phobius"/>
    </source>
</evidence>
<evidence type="ECO:0000313" key="2">
    <source>
        <dbReference type="EMBL" id="WPJ94001.1"/>
    </source>
</evidence>
<gene>
    <name evidence="2" type="ORF">SH580_11210</name>
</gene>